<evidence type="ECO:0000313" key="1">
    <source>
        <dbReference type="EMBL" id="CAG8469640.1"/>
    </source>
</evidence>
<dbReference type="OrthoDB" id="5590091at2759"/>
<reference evidence="1" key="1">
    <citation type="submission" date="2021-06" db="EMBL/GenBank/DDBJ databases">
        <authorList>
            <person name="Kallberg Y."/>
            <person name="Tangrot J."/>
            <person name="Rosling A."/>
        </authorList>
    </citation>
    <scope>NUCLEOTIDE SEQUENCE</scope>
    <source>
        <strain evidence="1">IN212</strain>
    </source>
</reference>
<gene>
    <name evidence="1" type="ORF">RFULGI_LOCUS1060</name>
</gene>
<organism evidence="1 2">
    <name type="scientific">Racocetra fulgida</name>
    <dbReference type="NCBI Taxonomy" id="60492"/>
    <lineage>
        <taxon>Eukaryota</taxon>
        <taxon>Fungi</taxon>
        <taxon>Fungi incertae sedis</taxon>
        <taxon>Mucoromycota</taxon>
        <taxon>Glomeromycotina</taxon>
        <taxon>Glomeromycetes</taxon>
        <taxon>Diversisporales</taxon>
        <taxon>Gigasporaceae</taxon>
        <taxon>Racocetra</taxon>
    </lineage>
</organism>
<keyword evidence="2" id="KW-1185">Reference proteome</keyword>
<evidence type="ECO:0000313" key="2">
    <source>
        <dbReference type="Proteomes" id="UP000789396"/>
    </source>
</evidence>
<accession>A0A9N8W3F2</accession>
<name>A0A9N8W3F2_9GLOM</name>
<protein>
    <submittedName>
        <fullName evidence="1">19010_t:CDS:1</fullName>
    </submittedName>
</protein>
<sequence length="236" mass="26345">MDLVYEDQDFMIDGDSSREAFFYNTIEGEDECEEADESYIQSLNFDTTVNDPVLATLQNIALIVESWLTDKLLYAAETIPTSEESPQISPIPILEESPQISAEILEAFNGLSKVHINIRAGHVYLLYMTDGEIVISPNHKQFIQEEQSAASRHNTCRVLVSVEHVTIKGEDRNDIAPNRISYSHQLIDGTTRTASSADGQIFYLLDEVPTTVNYVGNNNARFYSGASYAGEIIVQP</sequence>
<comment type="caution">
    <text evidence="1">The sequence shown here is derived from an EMBL/GenBank/DDBJ whole genome shotgun (WGS) entry which is preliminary data.</text>
</comment>
<dbReference type="Proteomes" id="UP000789396">
    <property type="component" value="Unassembled WGS sequence"/>
</dbReference>
<dbReference type="AlphaFoldDB" id="A0A9N8W3F2"/>
<dbReference type="EMBL" id="CAJVPZ010000566">
    <property type="protein sequence ID" value="CAG8469640.1"/>
    <property type="molecule type" value="Genomic_DNA"/>
</dbReference>
<proteinExistence type="predicted"/>